<feature type="non-terminal residue" evidence="2">
    <location>
        <position position="1"/>
    </location>
</feature>
<dbReference type="EMBL" id="CAJVQB010041836">
    <property type="protein sequence ID" value="CAG8829896.1"/>
    <property type="molecule type" value="Genomic_DNA"/>
</dbReference>
<feature type="compositionally biased region" description="Acidic residues" evidence="1">
    <location>
        <begin position="18"/>
        <end position="45"/>
    </location>
</feature>
<keyword evidence="3" id="KW-1185">Reference proteome</keyword>
<evidence type="ECO:0000313" key="2">
    <source>
        <dbReference type="EMBL" id="CAG8829896.1"/>
    </source>
</evidence>
<gene>
    <name evidence="2" type="ORF">GMARGA_LOCUS30115</name>
</gene>
<evidence type="ECO:0000313" key="3">
    <source>
        <dbReference type="Proteomes" id="UP000789901"/>
    </source>
</evidence>
<accession>A0ABN7WF41</accession>
<reference evidence="2 3" key="1">
    <citation type="submission" date="2021-06" db="EMBL/GenBank/DDBJ databases">
        <authorList>
            <person name="Kallberg Y."/>
            <person name="Tangrot J."/>
            <person name="Rosling A."/>
        </authorList>
    </citation>
    <scope>NUCLEOTIDE SEQUENCE [LARGE SCALE GENOMIC DNA]</scope>
    <source>
        <strain evidence="2 3">120-4 pot B 10/14</strain>
    </source>
</reference>
<proteinExistence type="predicted"/>
<name>A0ABN7WF41_GIGMA</name>
<organism evidence="2 3">
    <name type="scientific">Gigaspora margarita</name>
    <dbReference type="NCBI Taxonomy" id="4874"/>
    <lineage>
        <taxon>Eukaryota</taxon>
        <taxon>Fungi</taxon>
        <taxon>Fungi incertae sedis</taxon>
        <taxon>Mucoromycota</taxon>
        <taxon>Glomeromycotina</taxon>
        <taxon>Glomeromycetes</taxon>
        <taxon>Diversisporales</taxon>
        <taxon>Gigasporaceae</taxon>
        <taxon>Gigaspora</taxon>
    </lineage>
</organism>
<evidence type="ECO:0000256" key="1">
    <source>
        <dbReference type="SAM" id="MobiDB-lite"/>
    </source>
</evidence>
<protein>
    <submittedName>
        <fullName evidence="2">31077_t:CDS:1</fullName>
    </submittedName>
</protein>
<dbReference type="Proteomes" id="UP000789901">
    <property type="component" value="Unassembled WGS sequence"/>
</dbReference>
<sequence length="239" mass="28156">IKLSYLKPQQQSPLQIDNMEDEIIDDDSESSEVQEDDDDYQEQFDDSLPPEKNNESTSLDVNNTIEELQISMYDNKLFSKNSSIEDLLIMNFSHLFNDINMINFSLQSLLSYSTNMESLDTYFKEWAVQYNQFKSTKAEIEEKMLKLLYELRGTYLTLLIMLAEDERHEQRYWVGTWRLIELLNITHCPVSILVESGLTTRFLMRDTNYDQFLKSLLNNVEANHKAPKFSNSLMLRLEL</sequence>
<feature type="region of interest" description="Disordered" evidence="1">
    <location>
        <begin position="1"/>
        <end position="59"/>
    </location>
</feature>
<comment type="caution">
    <text evidence="2">The sequence shown here is derived from an EMBL/GenBank/DDBJ whole genome shotgun (WGS) entry which is preliminary data.</text>
</comment>